<comment type="caution">
    <text evidence="1">The sequence shown here is derived from an EMBL/GenBank/DDBJ whole genome shotgun (WGS) entry which is preliminary data.</text>
</comment>
<keyword evidence="2" id="KW-1185">Reference proteome</keyword>
<dbReference type="Proteomes" id="UP001054945">
    <property type="component" value="Unassembled WGS sequence"/>
</dbReference>
<name>A0AAV4PXV6_CAEEX</name>
<reference evidence="1 2" key="1">
    <citation type="submission" date="2021-06" db="EMBL/GenBank/DDBJ databases">
        <title>Caerostris extrusa draft genome.</title>
        <authorList>
            <person name="Kono N."/>
            <person name="Arakawa K."/>
        </authorList>
    </citation>
    <scope>NUCLEOTIDE SEQUENCE [LARGE SCALE GENOMIC DNA]</scope>
</reference>
<evidence type="ECO:0000313" key="2">
    <source>
        <dbReference type="Proteomes" id="UP001054945"/>
    </source>
</evidence>
<proteinExistence type="predicted"/>
<sequence length="77" mass="9169">MLENNPLLGIRRNRFCKEPYLRDGYLTRMFARTTNWMPNESSEKRFIRMSEREWISLSSRAIIIPGCIRIGRTHPSP</sequence>
<dbReference type="AlphaFoldDB" id="A0AAV4PXV6"/>
<evidence type="ECO:0000313" key="1">
    <source>
        <dbReference type="EMBL" id="GIY01909.1"/>
    </source>
</evidence>
<gene>
    <name evidence="1" type="ORF">CEXT_317961</name>
</gene>
<protein>
    <recommendedName>
        <fullName evidence="3">Ycf15</fullName>
    </recommendedName>
</protein>
<evidence type="ECO:0008006" key="3">
    <source>
        <dbReference type="Google" id="ProtNLM"/>
    </source>
</evidence>
<organism evidence="1 2">
    <name type="scientific">Caerostris extrusa</name>
    <name type="common">Bark spider</name>
    <name type="synonym">Caerostris bankana</name>
    <dbReference type="NCBI Taxonomy" id="172846"/>
    <lineage>
        <taxon>Eukaryota</taxon>
        <taxon>Metazoa</taxon>
        <taxon>Ecdysozoa</taxon>
        <taxon>Arthropoda</taxon>
        <taxon>Chelicerata</taxon>
        <taxon>Arachnida</taxon>
        <taxon>Araneae</taxon>
        <taxon>Araneomorphae</taxon>
        <taxon>Entelegynae</taxon>
        <taxon>Araneoidea</taxon>
        <taxon>Araneidae</taxon>
        <taxon>Caerostris</taxon>
    </lineage>
</organism>
<dbReference type="EMBL" id="BPLR01005385">
    <property type="protein sequence ID" value="GIY01909.1"/>
    <property type="molecule type" value="Genomic_DNA"/>
</dbReference>
<accession>A0AAV4PXV6</accession>